<feature type="transmembrane region" description="Helical" evidence="5">
    <location>
        <begin position="74"/>
        <end position="97"/>
    </location>
</feature>
<dbReference type="GO" id="GO:0043709">
    <property type="term" value="P:cell adhesion involved in single-species biofilm formation"/>
    <property type="evidence" value="ECO:0007669"/>
    <property type="project" value="TreeGrafter"/>
</dbReference>
<keyword evidence="8" id="KW-1185">Reference proteome</keyword>
<keyword evidence="5" id="KW-0472">Membrane</keyword>
<dbReference type="Pfam" id="PF00990">
    <property type="entry name" value="GGDEF"/>
    <property type="match status" value="1"/>
</dbReference>
<evidence type="ECO:0000259" key="6">
    <source>
        <dbReference type="PROSITE" id="PS50887"/>
    </source>
</evidence>
<evidence type="ECO:0000256" key="1">
    <source>
        <dbReference type="ARBA" id="ARBA00001946"/>
    </source>
</evidence>
<gene>
    <name evidence="7" type="ORF">SAMN05216214_11561</name>
</gene>
<evidence type="ECO:0000256" key="2">
    <source>
        <dbReference type="ARBA" id="ARBA00004533"/>
    </source>
</evidence>
<dbReference type="InterPro" id="IPR029787">
    <property type="entry name" value="Nucleotide_cyclase"/>
</dbReference>
<name>A0A1H7RQV7_9GAMM</name>
<protein>
    <recommendedName>
        <fullName evidence="3">diguanylate cyclase</fullName>
        <ecNumber evidence="3">2.7.7.65</ecNumber>
    </recommendedName>
</protein>
<accession>A0A1H7RQV7</accession>
<feature type="domain" description="GGDEF" evidence="6">
    <location>
        <begin position="251"/>
        <end position="387"/>
    </location>
</feature>
<evidence type="ECO:0000313" key="7">
    <source>
        <dbReference type="EMBL" id="SEL61767.1"/>
    </source>
</evidence>
<feature type="transmembrane region" description="Helical" evidence="5">
    <location>
        <begin position="47"/>
        <end position="68"/>
    </location>
</feature>
<dbReference type="RefSeq" id="WP_074869941.1">
    <property type="nucleotide sequence ID" value="NZ_FOAS01000015.1"/>
</dbReference>
<evidence type="ECO:0000256" key="4">
    <source>
        <dbReference type="ARBA" id="ARBA00034247"/>
    </source>
</evidence>
<comment type="cofactor">
    <cofactor evidence="1">
        <name>Mg(2+)</name>
        <dbReference type="ChEBI" id="CHEBI:18420"/>
    </cofactor>
</comment>
<dbReference type="InterPro" id="IPR050469">
    <property type="entry name" value="Diguanylate_Cyclase"/>
</dbReference>
<proteinExistence type="predicted"/>
<dbReference type="Gene3D" id="3.30.70.270">
    <property type="match status" value="1"/>
</dbReference>
<feature type="transmembrane region" description="Helical" evidence="5">
    <location>
        <begin position="183"/>
        <end position="203"/>
    </location>
</feature>
<feature type="transmembrane region" description="Helical" evidence="5">
    <location>
        <begin position="157"/>
        <end position="177"/>
    </location>
</feature>
<dbReference type="STRING" id="1429083.GCA_001885685_01189"/>
<keyword evidence="5" id="KW-0812">Transmembrane</keyword>
<feature type="transmembrane region" description="Helical" evidence="5">
    <location>
        <begin position="132"/>
        <end position="150"/>
    </location>
</feature>
<dbReference type="GO" id="GO:0005886">
    <property type="term" value="C:plasma membrane"/>
    <property type="evidence" value="ECO:0007669"/>
    <property type="project" value="UniProtKB-SubCell"/>
</dbReference>
<dbReference type="SUPFAM" id="SSF55073">
    <property type="entry name" value="Nucleotide cyclase"/>
    <property type="match status" value="1"/>
</dbReference>
<evidence type="ECO:0000313" key="8">
    <source>
        <dbReference type="Proteomes" id="UP000185766"/>
    </source>
</evidence>
<dbReference type="EC" id="2.7.7.65" evidence="3"/>
<keyword evidence="5" id="KW-1133">Transmembrane helix</keyword>
<dbReference type="PANTHER" id="PTHR45138">
    <property type="entry name" value="REGULATORY COMPONENTS OF SENSORY TRANSDUCTION SYSTEM"/>
    <property type="match status" value="1"/>
</dbReference>
<comment type="catalytic activity">
    <reaction evidence="4">
        <text>2 GTP = 3',3'-c-di-GMP + 2 diphosphate</text>
        <dbReference type="Rhea" id="RHEA:24898"/>
        <dbReference type="ChEBI" id="CHEBI:33019"/>
        <dbReference type="ChEBI" id="CHEBI:37565"/>
        <dbReference type="ChEBI" id="CHEBI:58805"/>
        <dbReference type="EC" id="2.7.7.65"/>
    </reaction>
</comment>
<dbReference type="GO" id="GO:1902201">
    <property type="term" value="P:negative regulation of bacterial-type flagellum-dependent cell motility"/>
    <property type="evidence" value="ECO:0007669"/>
    <property type="project" value="TreeGrafter"/>
</dbReference>
<dbReference type="AlphaFoldDB" id="A0A1H7RQV7"/>
<comment type="subcellular location">
    <subcellularLocation>
        <location evidence="2">Cell inner membrane</location>
    </subcellularLocation>
</comment>
<dbReference type="PANTHER" id="PTHR45138:SF9">
    <property type="entry name" value="DIGUANYLATE CYCLASE DGCM-RELATED"/>
    <property type="match status" value="1"/>
</dbReference>
<dbReference type="InterPro" id="IPR043128">
    <property type="entry name" value="Rev_trsase/Diguanyl_cyclase"/>
</dbReference>
<organism evidence="7 8">
    <name type="scientific">Atopomonas hussainii</name>
    <dbReference type="NCBI Taxonomy" id="1429083"/>
    <lineage>
        <taxon>Bacteria</taxon>
        <taxon>Pseudomonadati</taxon>
        <taxon>Pseudomonadota</taxon>
        <taxon>Gammaproteobacteria</taxon>
        <taxon>Pseudomonadales</taxon>
        <taxon>Pseudomonadaceae</taxon>
        <taxon>Atopomonas</taxon>
    </lineage>
</organism>
<reference evidence="7 8" key="1">
    <citation type="submission" date="2016-10" db="EMBL/GenBank/DDBJ databases">
        <authorList>
            <person name="de Groot N.N."/>
        </authorList>
    </citation>
    <scope>NUCLEOTIDE SEQUENCE [LARGE SCALE GENOMIC DNA]</scope>
    <source>
        <strain evidence="7 8">JCM 19513</strain>
    </source>
</reference>
<evidence type="ECO:0000256" key="5">
    <source>
        <dbReference type="SAM" id="Phobius"/>
    </source>
</evidence>
<dbReference type="EMBL" id="FOAS01000015">
    <property type="protein sequence ID" value="SEL61767.1"/>
    <property type="molecule type" value="Genomic_DNA"/>
</dbReference>
<dbReference type="CDD" id="cd01949">
    <property type="entry name" value="GGDEF"/>
    <property type="match status" value="1"/>
</dbReference>
<dbReference type="SMART" id="SM00267">
    <property type="entry name" value="GGDEF"/>
    <property type="match status" value="1"/>
</dbReference>
<dbReference type="PROSITE" id="PS50887">
    <property type="entry name" value="GGDEF"/>
    <property type="match status" value="1"/>
</dbReference>
<dbReference type="Proteomes" id="UP000185766">
    <property type="component" value="Unassembled WGS sequence"/>
</dbReference>
<dbReference type="FunFam" id="3.30.70.270:FF:000001">
    <property type="entry name" value="Diguanylate cyclase domain protein"/>
    <property type="match status" value="1"/>
</dbReference>
<feature type="transmembrane region" description="Helical" evidence="5">
    <location>
        <begin position="104"/>
        <end position="126"/>
    </location>
</feature>
<dbReference type="NCBIfam" id="TIGR00254">
    <property type="entry name" value="GGDEF"/>
    <property type="match status" value="1"/>
</dbReference>
<dbReference type="GO" id="GO:0052621">
    <property type="term" value="F:diguanylate cyclase activity"/>
    <property type="evidence" value="ECO:0007669"/>
    <property type="project" value="UniProtKB-EC"/>
</dbReference>
<dbReference type="InterPro" id="IPR000160">
    <property type="entry name" value="GGDEF_dom"/>
</dbReference>
<evidence type="ECO:0000256" key="3">
    <source>
        <dbReference type="ARBA" id="ARBA00012528"/>
    </source>
</evidence>
<sequence>MEIVSKKPAEGESAYARQLLAGFGNLRFTATLEDEFRDQQRHINVKLLRTSLLVGLCLWLLFGVSDWLMAPSELFIPMLVVRVLVAVPMLGLGYLLWRGRDLLLLTPMTMLSLVLVGLGASAVVGLGHSRDIHYPYEGLLLVCMAGFFLAGLRLNEALLCAAVTLLGFTAFEVWAGLPMGMLLANLLFLLSGNVIGAVGCYLLEYKTREQFLTLRLNRELAEQDALTGLSNRRSFDAHLETLWQQAERDGRGLSVLLCDVDHFKSYNDHYGHAAGDLVLQRIAEVLQEAARRPLDMAARVGGEEFAVLLYDTEPADAQRLGSLVVEGVRGLGISHALSVTSQLVTISVGLASRQHEKPQDGAQALLAQADRALYRAKDSGRNQLQRI</sequence>